<feature type="region of interest" description="Disordered" evidence="1">
    <location>
        <begin position="112"/>
        <end position="175"/>
    </location>
</feature>
<dbReference type="Proteomes" id="UP000269945">
    <property type="component" value="Unassembled WGS sequence"/>
</dbReference>
<protein>
    <submittedName>
        <fullName evidence="2">Uncharacterized protein</fullName>
    </submittedName>
</protein>
<proteinExistence type="predicted"/>
<feature type="non-terminal residue" evidence="2">
    <location>
        <position position="1"/>
    </location>
</feature>
<feature type="compositionally biased region" description="Low complexity" evidence="1">
    <location>
        <begin position="112"/>
        <end position="131"/>
    </location>
</feature>
<evidence type="ECO:0000313" key="3">
    <source>
        <dbReference type="Proteomes" id="UP000269945"/>
    </source>
</evidence>
<sequence>DSLEEGSKWWIGQNLKHLGKHRENNNPGIVGPWPPERPSCTYLSRNSNWISSKMDLCPLEHSFICQADAFPDQAERHGMNSHLHGRPEKTRGEVPIMRSERTAVTRRVMAVTSAPTSQPLPATPALTTPALETQSRQAVAEVTSSRREDSQAEVFTTNPQTSLQDAPDQVSTENK</sequence>
<feature type="compositionally biased region" description="Polar residues" evidence="1">
    <location>
        <begin position="153"/>
        <end position="175"/>
    </location>
</feature>
<evidence type="ECO:0000313" key="2">
    <source>
        <dbReference type="EMBL" id="VCX31503.1"/>
    </source>
</evidence>
<dbReference type="AlphaFoldDB" id="A0A9X9M3T0"/>
<reference evidence="2 3" key="1">
    <citation type="submission" date="2018-10" db="EMBL/GenBank/DDBJ databases">
        <authorList>
            <person name="Ekblom R."/>
            <person name="Jareborg N."/>
        </authorList>
    </citation>
    <scope>NUCLEOTIDE SEQUENCE [LARGE SCALE GENOMIC DNA]</scope>
    <source>
        <tissue evidence="2">Muscle</tissue>
    </source>
</reference>
<gene>
    <name evidence="2" type="ORF">BN2614_LOCUS4</name>
</gene>
<comment type="caution">
    <text evidence="2">The sequence shown here is derived from an EMBL/GenBank/DDBJ whole genome shotgun (WGS) entry which is preliminary data.</text>
</comment>
<name>A0A9X9M3T0_GULGU</name>
<keyword evidence="3" id="KW-1185">Reference proteome</keyword>
<feature type="non-terminal residue" evidence="2">
    <location>
        <position position="175"/>
    </location>
</feature>
<evidence type="ECO:0000256" key="1">
    <source>
        <dbReference type="SAM" id="MobiDB-lite"/>
    </source>
</evidence>
<organism evidence="2 3">
    <name type="scientific">Gulo gulo</name>
    <name type="common">Wolverine</name>
    <name type="synonym">Gluton</name>
    <dbReference type="NCBI Taxonomy" id="48420"/>
    <lineage>
        <taxon>Eukaryota</taxon>
        <taxon>Metazoa</taxon>
        <taxon>Chordata</taxon>
        <taxon>Craniata</taxon>
        <taxon>Vertebrata</taxon>
        <taxon>Euteleostomi</taxon>
        <taxon>Mammalia</taxon>
        <taxon>Eutheria</taxon>
        <taxon>Laurasiatheria</taxon>
        <taxon>Carnivora</taxon>
        <taxon>Caniformia</taxon>
        <taxon>Musteloidea</taxon>
        <taxon>Mustelidae</taxon>
        <taxon>Guloninae</taxon>
        <taxon>Gulo</taxon>
    </lineage>
</organism>
<dbReference type="EMBL" id="CYRY02041550">
    <property type="protein sequence ID" value="VCX31503.1"/>
    <property type="molecule type" value="Genomic_DNA"/>
</dbReference>
<accession>A0A9X9M3T0</accession>